<evidence type="ECO:0000256" key="7">
    <source>
        <dbReference type="RuleBase" id="RU000477"/>
    </source>
</evidence>
<dbReference type="GO" id="GO:0005886">
    <property type="term" value="C:plasma membrane"/>
    <property type="evidence" value="ECO:0007669"/>
    <property type="project" value="TreeGrafter"/>
</dbReference>
<dbReference type="RefSeq" id="WP_086106779.1">
    <property type="nucleotide sequence ID" value="NZ_JBHLWS010000005.1"/>
</dbReference>
<evidence type="ECO:0000313" key="10">
    <source>
        <dbReference type="EMBL" id="OZG54596.1"/>
    </source>
</evidence>
<dbReference type="Gene3D" id="1.20.1080.10">
    <property type="entry name" value="Glycerol uptake facilitator protein"/>
    <property type="match status" value="1"/>
</dbReference>
<dbReference type="InterPro" id="IPR050363">
    <property type="entry name" value="MIP/Aquaporin"/>
</dbReference>
<sequence length="248" mass="26802">MHEFPLWIQLLAEFAGTAILMMFGNGAVANHALTRTKGHHAGWLNIAMGYGFGVMIPVAMFGFVSGANINPAMSIAQAVNGMMPWNKAALYVLVQLAGAFVGQIIVWLLYKPYYDETEDECEIFATFATNDAADNKFNYFINEFFGTLILVFAALLILGLDWGKHNPMSAAILVGFIVWGLVTSMGGATGPALNPARDLMPRLAHQILPIAHKGSSHWGEAWIPVVAPICGAIVGVMLAKVFITVSFV</sequence>
<keyword evidence="4 7" id="KW-0812">Transmembrane</keyword>
<comment type="similarity">
    <text evidence="2 7">Belongs to the MIP/aquaporin (TC 1.A.8) family.</text>
</comment>
<reference evidence="9 11" key="2">
    <citation type="submission" date="2017-04" db="EMBL/GenBank/DDBJ databases">
        <title>Draft genome sequences of Alloscardovia macacae UMA81211 and UMA81212 isolated from the feces of a rhesus macaque (Macaca mulatta).</title>
        <authorList>
            <person name="Albert K."/>
            <person name="Sela D.A."/>
        </authorList>
    </citation>
    <scope>NUCLEOTIDE SEQUENCE [LARGE SCALE GENOMIC DNA]</scope>
    <source>
        <strain evidence="9 11">UMA81212</strain>
    </source>
</reference>
<organism evidence="9 11">
    <name type="scientific">Alloscardovia macacae</name>
    <dbReference type="NCBI Taxonomy" id="1160091"/>
    <lineage>
        <taxon>Bacteria</taxon>
        <taxon>Bacillati</taxon>
        <taxon>Actinomycetota</taxon>
        <taxon>Actinomycetes</taxon>
        <taxon>Bifidobacteriales</taxon>
        <taxon>Bifidobacteriaceae</taxon>
        <taxon>Alloscardovia</taxon>
    </lineage>
</organism>
<dbReference type="EMBL" id="NEKC01000010">
    <property type="protein sequence ID" value="OTA28886.1"/>
    <property type="molecule type" value="Genomic_DNA"/>
</dbReference>
<keyword evidence="3 7" id="KW-0813">Transport</keyword>
<evidence type="ECO:0000256" key="3">
    <source>
        <dbReference type="ARBA" id="ARBA00022448"/>
    </source>
</evidence>
<reference evidence="10 12" key="1">
    <citation type="journal article" date="2017" name="BMC Genomics">
        <title>Comparative genomic and phylogenomic analyses of the Bifidobacteriaceae family.</title>
        <authorList>
            <person name="Lugli G.A."/>
            <person name="Milani C."/>
            <person name="Turroni F."/>
            <person name="Duranti S."/>
            <person name="Mancabelli L."/>
            <person name="Mangifesta M."/>
            <person name="Ferrario C."/>
            <person name="Modesto M."/>
            <person name="Mattarelli P."/>
            <person name="Jiri K."/>
            <person name="van Sinderen D."/>
            <person name="Ventura M."/>
        </authorList>
    </citation>
    <scope>NUCLEOTIDE SEQUENCE [LARGE SCALE GENOMIC DNA]</scope>
    <source>
        <strain evidence="10 12">DSM 24762</strain>
    </source>
</reference>
<dbReference type="AlphaFoldDB" id="A0A1Y2STG1"/>
<dbReference type="PANTHER" id="PTHR43829:SF9">
    <property type="entry name" value="AQUAPORIN-9"/>
    <property type="match status" value="1"/>
</dbReference>
<dbReference type="GO" id="GO:0015254">
    <property type="term" value="F:glycerol channel activity"/>
    <property type="evidence" value="ECO:0007669"/>
    <property type="project" value="TreeGrafter"/>
</dbReference>
<feature type="transmembrane region" description="Helical" evidence="8">
    <location>
        <begin position="48"/>
        <end position="67"/>
    </location>
</feature>
<dbReference type="InterPro" id="IPR022357">
    <property type="entry name" value="MIP_CS"/>
</dbReference>
<dbReference type="SUPFAM" id="SSF81338">
    <property type="entry name" value="Aquaporin-like"/>
    <property type="match status" value="1"/>
</dbReference>
<comment type="subcellular location">
    <subcellularLocation>
        <location evidence="1">Membrane</location>
        <topology evidence="1">Multi-pass membrane protein</topology>
    </subcellularLocation>
</comment>
<dbReference type="PRINTS" id="PR00783">
    <property type="entry name" value="MINTRINSICP"/>
</dbReference>
<dbReference type="EMBL" id="MWWT01000004">
    <property type="protein sequence ID" value="OZG54596.1"/>
    <property type="molecule type" value="Genomic_DNA"/>
</dbReference>
<dbReference type="Pfam" id="PF00230">
    <property type="entry name" value="MIP"/>
    <property type="match status" value="1"/>
</dbReference>
<feature type="transmembrane region" description="Helical" evidence="8">
    <location>
        <begin position="139"/>
        <end position="158"/>
    </location>
</feature>
<evidence type="ECO:0000256" key="1">
    <source>
        <dbReference type="ARBA" id="ARBA00004141"/>
    </source>
</evidence>
<dbReference type="InterPro" id="IPR023271">
    <property type="entry name" value="Aquaporin-like"/>
</dbReference>
<gene>
    <name evidence="10" type="ORF">ALMA_0543</name>
    <name evidence="9" type="ORF">B9T39_05295</name>
</gene>
<keyword evidence="5 8" id="KW-1133">Transmembrane helix</keyword>
<comment type="caution">
    <text evidence="9">The sequence shown here is derived from an EMBL/GenBank/DDBJ whole genome shotgun (WGS) entry which is preliminary data.</text>
</comment>
<dbReference type="PANTHER" id="PTHR43829">
    <property type="entry name" value="AQUAPORIN OR AQUAGLYCEROPORIN RELATED"/>
    <property type="match status" value="1"/>
</dbReference>
<dbReference type="OrthoDB" id="9807293at2"/>
<feature type="transmembrane region" description="Helical" evidence="8">
    <location>
        <begin position="88"/>
        <end position="110"/>
    </location>
</feature>
<name>A0A1Y2STG1_9BIFI</name>
<feature type="transmembrane region" description="Helical" evidence="8">
    <location>
        <begin position="170"/>
        <end position="193"/>
    </location>
</feature>
<accession>A0A1Y2STG1</accession>
<proteinExistence type="inferred from homology"/>
<dbReference type="Proteomes" id="UP000243540">
    <property type="component" value="Unassembled WGS sequence"/>
</dbReference>
<feature type="transmembrane region" description="Helical" evidence="8">
    <location>
        <begin position="221"/>
        <end position="243"/>
    </location>
</feature>
<evidence type="ECO:0000256" key="2">
    <source>
        <dbReference type="ARBA" id="ARBA00006175"/>
    </source>
</evidence>
<feature type="transmembrane region" description="Helical" evidence="8">
    <location>
        <begin position="7"/>
        <end position="28"/>
    </location>
</feature>
<dbReference type="STRING" id="1160091.B9T39_05295"/>
<dbReference type="InterPro" id="IPR000425">
    <property type="entry name" value="MIP"/>
</dbReference>
<evidence type="ECO:0000313" key="12">
    <source>
        <dbReference type="Proteomes" id="UP000243657"/>
    </source>
</evidence>
<dbReference type="PROSITE" id="PS00221">
    <property type="entry name" value="MIP"/>
    <property type="match status" value="1"/>
</dbReference>
<evidence type="ECO:0000313" key="9">
    <source>
        <dbReference type="EMBL" id="OTA28886.1"/>
    </source>
</evidence>
<keyword evidence="6 8" id="KW-0472">Membrane</keyword>
<keyword evidence="12" id="KW-1185">Reference proteome</keyword>
<dbReference type="Proteomes" id="UP000243657">
    <property type="component" value="Unassembled WGS sequence"/>
</dbReference>
<evidence type="ECO:0000256" key="4">
    <source>
        <dbReference type="ARBA" id="ARBA00022692"/>
    </source>
</evidence>
<protein>
    <submittedName>
        <fullName evidence="9">Aquaporin</fullName>
    </submittedName>
    <submittedName>
        <fullName evidence="10">Glycerol uptake facilitator protein</fullName>
    </submittedName>
</protein>
<evidence type="ECO:0000256" key="6">
    <source>
        <dbReference type="ARBA" id="ARBA00023136"/>
    </source>
</evidence>
<evidence type="ECO:0000256" key="8">
    <source>
        <dbReference type="SAM" id="Phobius"/>
    </source>
</evidence>
<evidence type="ECO:0000313" key="11">
    <source>
        <dbReference type="Proteomes" id="UP000243540"/>
    </source>
</evidence>
<evidence type="ECO:0000256" key="5">
    <source>
        <dbReference type="ARBA" id="ARBA00022989"/>
    </source>
</evidence>